<feature type="transmembrane region" description="Helical" evidence="9">
    <location>
        <begin position="608"/>
        <end position="635"/>
    </location>
</feature>
<feature type="domain" description="ABC transmembrane type-1" evidence="11">
    <location>
        <begin position="1088"/>
        <end position="1369"/>
    </location>
</feature>
<feature type="transmembrane region" description="Helical" evidence="9">
    <location>
        <begin position="1129"/>
        <end position="1155"/>
    </location>
</feature>
<dbReference type="InterPro" id="IPR027417">
    <property type="entry name" value="P-loop_NTPase"/>
</dbReference>
<dbReference type="CDD" id="cd18603">
    <property type="entry name" value="ABC_6TM_MRP1_2_3_6_D2_like"/>
    <property type="match status" value="1"/>
</dbReference>
<dbReference type="PROSITE" id="PS50893">
    <property type="entry name" value="ABC_TRANSPORTER_2"/>
    <property type="match status" value="2"/>
</dbReference>
<feature type="transmembrane region" description="Helical" evidence="9">
    <location>
        <begin position="227"/>
        <end position="247"/>
    </location>
</feature>
<feature type="domain" description="ABC transporter" evidence="10">
    <location>
        <begin position="1407"/>
        <end position="1641"/>
    </location>
</feature>
<dbReference type="SMART" id="SM00382">
    <property type="entry name" value="AAA"/>
    <property type="match status" value="2"/>
</dbReference>
<dbReference type="PANTHER" id="PTHR24223:SF443">
    <property type="entry name" value="MULTIDRUG-RESISTANCE LIKE PROTEIN 1, ISOFORM I"/>
    <property type="match status" value="1"/>
</dbReference>
<feature type="transmembrane region" description="Helical" evidence="9">
    <location>
        <begin position="193"/>
        <end position="215"/>
    </location>
</feature>
<dbReference type="PANTHER" id="PTHR24223">
    <property type="entry name" value="ATP-BINDING CASSETTE SUB-FAMILY C"/>
    <property type="match status" value="1"/>
</dbReference>
<keyword evidence="3 9" id="KW-0812">Transmembrane</keyword>
<feature type="transmembrane region" description="Helical" evidence="9">
    <location>
        <begin position="655"/>
        <end position="678"/>
    </location>
</feature>
<evidence type="ECO:0000256" key="9">
    <source>
        <dbReference type="SAM" id="Phobius"/>
    </source>
</evidence>
<keyword evidence="2" id="KW-0813">Transport</keyword>
<dbReference type="SUPFAM" id="SSF90123">
    <property type="entry name" value="ABC transporter transmembrane region"/>
    <property type="match status" value="2"/>
</dbReference>
<evidence type="ECO:0000259" key="11">
    <source>
        <dbReference type="PROSITE" id="PS50929"/>
    </source>
</evidence>
<feature type="transmembrane region" description="Helical" evidence="9">
    <location>
        <begin position="535"/>
        <end position="554"/>
    </location>
</feature>
<dbReference type="Gene3D" id="1.20.1560.10">
    <property type="entry name" value="ABC transporter type 1, transmembrane domain"/>
    <property type="match status" value="2"/>
</dbReference>
<evidence type="ECO:0000256" key="1">
    <source>
        <dbReference type="ARBA" id="ARBA00004128"/>
    </source>
</evidence>
<evidence type="ECO:0000256" key="4">
    <source>
        <dbReference type="ARBA" id="ARBA00022737"/>
    </source>
</evidence>
<reference evidence="12 13" key="2">
    <citation type="journal article" date="2022" name="Mol. Biol. Evol.">
        <title>Comparative Genomics Reveals Insights into the Divergent Evolution of Astigmatic Mites and Household Pest Adaptations.</title>
        <authorList>
            <person name="Xiong Q."/>
            <person name="Wan A.T."/>
            <person name="Liu X."/>
            <person name="Fung C.S."/>
            <person name="Xiao X."/>
            <person name="Malainual N."/>
            <person name="Hou J."/>
            <person name="Wang L."/>
            <person name="Wang M."/>
            <person name="Yang K.Y."/>
            <person name="Cui Y."/>
            <person name="Leung E.L."/>
            <person name="Nong W."/>
            <person name="Shin S.K."/>
            <person name="Au S.W."/>
            <person name="Jeong K.Y."/>
            <person name="Chew F.T."/>
            <person name="Hui J.H."/>
            <person name="Leung T.F."/>
            <person name="Tungtrongchitr A."/>
            <person name="Zhong N."/>
            <person name="Liu Z."/>
            <person name="Tsui S.K."/>
        </authorList>
    </citation>
    <scope>NUCLEOTIDE SEQUENCE [LARGE SCALE GENOMIC DNA]</scope>
    <source>
        <strain evidence="12">Derp</strain>
    </source>
</reference>
<evidence type="ECO:0000256" key="3">
    <source>
        <dbReference type="ARBA" id="ARBA00022692"/>
    </source>
</evidence>
<reference evidence="12 13" key="1">
    <citation type="journal article" date="2018" name="J. Allergy Clin. Immunol.">
        <title>High-quality assembly of Dermatophagoides pteronyssinus genome and transcriptome reveals a wide range of novel allergens.</title>
        <authorList>
            <person name="Liu X.Y."/>
            <person name="Yang K.Y."/>
            <person name="Wang M.Q."/>
            <person name="Kwok J.S."/>
            <person name="Zeng X."/>
            <person name="Yang Z."/>
            <person name="Xiao X.J."/>
            <person name="Lau C.P."/>
            <person name="Li Y."/>
            <person name="Huang Z.M."/>
            <person name="Ba J.G."/>
            <person name="Yim A.K."/>
            <person name="Ouyang C.Y."/>
            <person name="Ngai S.M."/>
            <person name="Chan T.F."/>
            <person name="Leung E.L."/>
            <person name="Liu L."/>
            <person name="Liu Z.G."/>
            <person name="Tsui S.K."/>
        </authorList>
    </citation>
    <scope>NUCLEOTIDE SEQUENCE [LARGE SCALE GENOMIC DNA]</scope>
    <source>
        <strain evidence="12">Derp</strain>
    </source>
</reference>
<evidence type="ECO:0000256" key="8">
    <source>
        <dbReference type="ARBA" id="ARBA00023136"/>
    </source>
</evidence>
<feature type="transmembrane region" description="Helical" evidence="9">
    <location>
        <begin position="510"/>
        <end position="529"/>
    </location>
</feature>
<dbReference type="PROSITE" id="PS00211">
    <property type="entry name" value="ABC_TRANSPORTER_1"/>
    <property type="match status" value="2"/>
</dbReference>
<dbReference type="InterPro" id="IPR050173">
    <property type="entry name" value="ABC_transporter_C-like"/>
</dbReference>
<proteinExistence type="predicted"/>
<keyword evidence="13" id="KW-1185">Reference proteome</keyword>
<comment type="caution">
    <text evidence="12">The sequence shown here is derived from an EMBL/GenBank/DDBJ whole genome shotgun (WGS) entry which is preliminary data.</text>
</comment>
<organism evidence="12 13">
    <name type="scientific">Dermatophagoides pteronyssinus</name>
    <name type="common">European house dust mite</name>
    <dbReference type="NCBI Taxonomy" id="6956"/>
    <lineage>
        <taxon>Eukaryota</taxon>
        <taxon>Metazoa</taxon>
        <taxon>Ecdysozoa</taxon>
        <taxon>Arthropoda</taxon>
        <taxon>Chelicerata</taxon>
        <taxon>Arachnida</taxon>
        <taxon>Acari</taxon>
        <taxon>Acariformes</taxon>
        <taxon>Sarcoptiformes</taxon>
        <taxon>Astigmata</taxon>
        <taxon>Psoroptidia</taxon>
        <taxon>Analgoidea</taxon>
        <taxon>Pyroglyphidae</taxon>
        <taxon>Dermatophagoidinae</taxon>
        <taxon>Dermatophagoides</taxon>
    </lineage>
</organism>
<dbReference type="SUPFAM" id="SSF52540">
    <property type="entry name" value="P-loop containing nucleoside triphosphate hydrolases"/>
    <property type="match status" value="2"/>
</dbReference>
<dbReference type="Pfam" id="PF00005">
    <property type="entry name" value="ABC_tran"/>
    <property type="match status" value="2"/>
</dbReference>
<keyword evidence="5" id="KW-0547">Nucleotide-binding</keyword>
<protein>
    <recommendedName>
        <fullName evidence="14">Multidrug resistance-associated protein 1-like</fullName>
    </recommendedName>
</protein>
<evidence type="ECO:0000256" key="2">
    <source>
        <dbReference type="ARBA" id="ARBA00022448"/>
    </source>
</evidence>
<evidence type="ECO:0000256" key="7">
    <source>
        <dbReference type="ARBA" id="ARBA00022989"/>
    </source>
</evidence>
<comment type="subcellular location">
    <subcellularLocation>
        <location evidence="1">Vacuole membrane</location>
        <topology evidence="1">Multi-pass membrane protein</topology>
    </subcellularLocation>
</comment>
<evidence type="ECO:0000259" key="10">
    <source>
        <dbReference type="PROSITE" id="PS50893"/>
    </source>
</evidence>
<dbReference type="CDD" id="cd03250">
    <property type="entry name" value="ABCC_MRP_domain1"/>
    <property type="match status" value="1"/>
</dbReference>
<evidence type="ECO:0000256" key="6">
    <source>
        <dbReference type="ARBA" id="ARBA00022840"/>
    </source>
</evidence>
<keyword evidence="6" id="KW-0067">ATP-binding</keyword>
<dbReference type="EMBL" id="NJHN03000018">
    <property type="protein sequence ID" value="KAH9425414.1"/>
    <property type="molecule type" value="Genomic_DNA"/>
</dbReference>
<dbReference type="InterPro" id="IPR003593">
    <property type="entry name" value="AAA+_ATPase"/>
</dbReference>
<evidence type="ECO:0008006" key="14">
    <source>
        <dbReference type="Google" id="ProtNLM"/>
    </source>
</evidence>
<keyword evidence="4" id="KW-0677">Repeat</keyword>
<sequence>MENNEVVQQQRPFCLKNVHPNSNQQNWPIIMDFFQLFIDSSDDNPPLIDDDQNQSSGLIESPIKDIFARIDYYRSRIKSTIFTSNSNRISCTENTLFVWIPFILLLFGIMIEFYWIKRSKKPYQQQQPQQQQKYFNNSNNNNRQQVSSSSLSITIFFISKMFAASILYITSLARIIYWYLYADRNRLELMDPWSTILADSIHALAWLIIILFSIYNHRNRIVSSGSLFIYFLLESLVNIYLAINILMDLFNDNYNNNQELWMINYDSSMIIMKLIYIASILYIFYLECYSNNDATKRKFPIIGPKSLKSKLTNPECSASFFSRITFSWFTKLVKRQWQQKSLKQENMWLLSLENTSNLLMQSFRQSYNGYREKNKQFNMMSILIRLYLPELLWIALLKLIACVFLFINPIMLNRIITFLKPTNTEPYWRGFVYAFIMFISPMFESLFTNQHEYQINMITMRMKTCITAIVYQKSLRLSPTAKQKFSTGEIVNLISVDTLRIVDLINNINTLWWAPLQICIGLYLVWLQLSYASLAGFSYMLLIVPVNIMLTNLIRSYQLRLMTRKDSRSKLMNEILNGIKVIKLNAWERHFETKINHLRSLEMKQLKYIAYCNTFMTTFFSSGSIFVALFSFMAYTLMSNDNVLDANRAFVSLSLFNIIRVPLTFLPLFFSFAAIALVSIKRLNEFINAPELSDYNETIIHSNKQTFESKNNENDDNNDDKQQQIAIRISNGNFNWIKNDPIPTIHDINISIRKHQLIGIVGGVGSGKSSLLSACLGEMEKLNDGRVEIDGRIAYVPQEAWILNATIRDNILLNKKYDEKKYKKVLDTCALQLDMAMFAAGDLTEVGEKGINLSGGQKQRISLARAVYSNSDIYLLDNPLSALDAHVSQHIFENVIGPNGCLRNKTRILVTTKLSLLPKMNEIIYISRGEIKDQGRFEQLIENDGPFSKYVAEYFLDQQNGIVTDLDQPDSEFINQIEPKIKQAIEHVQLSRSISYNRNISMNEQQQRLQHSTFTNQSNIDYNQSQRLQQQTESTMFESGEINFIETSTRQINDGRLIQTEEMAEGSVKLINHKIFLKTIGWYICLSVMITLLLSNLFQIMSSLWLTDWSNDSLRPSNELTNNLRWERIIVFAVLGIIEVFFTFLGTLQTSLGCVRASRILHNKMITHIIRAPMSFFDTTPLGRILNRFTKDIDVVDLRISSNIRLFIMQIYRTIVAFGLIGLEAPIILAFFLPLTIGYYILQKLFIQTSRQLKRIEAVSRSPLNNHLSETVNGITSIRAYGLTKKFQRIMLKRIDDNNQSYWLGFTAARWLAIRLEFISYSIVFLATLFAILSRGTLSPGVAGLAISYSLNITAILNLLIRGYSEIETNFVSVERIVEYISTPVEKQLISNELERLPFDWPEKGEISFENYSTQYRSGLKLCLKRINLLIPGGSKVAIVGRTGSGKSSFALALFRVLEPIEGTIYIDNIDIRKVTLETLRKSLTIVPQDPIIFTATLRENVDTLSRFNDEQCIQALKDAKMNEFLENINYNLDYMLTSNDNLSVGQRQLICLARALLKRSSIIVFDEATASVDHETDGHIHDTIFSETFQTKTVFMIAHRLDYIMNYDYILVMDNGEMIEFDNPNRLIKNIDGQFYSLAKEAKII</sequence>
<dbReference type="InterPro" id="IPR036640">
    <property type="entry name" value="ABC1_TM_sf"/>
</dbReference>
<evidence type="ECO:0000313" key="13">
    <source>
        <dbReference type="Proteomes" id="UP000887458"/>
    </source>
</evidence>
<feature type="transmembrane region" description="Helical" evidence="9">
    <location>
        <begin position="1318"/>
        <end position="1336"/>
    </location>
</feature>
<dbReference type="CDD" id="cd03244">
    <property type="entry name" value="ABCC_MRP_domain2"/>
    <property type="match status" value="1"/>
</dbReference>
<dbReference type="InterPro" id="IPR017871">
    <property type="entry name" value="ABC_transporter-like_CS"/>
</dbReference>
<dbReference type="Pfam" id="PF00664">
    <property type="entry name" value="ABC_membrane"/>
    <property type="match status" value="2"/>
</dbReference>
<accession>A0ABQ8JS62</accession>
<dbReference type="PROSITE" id="PS50929">
    <property type="entry name" value="ABC_TM1F"/>
    <property type="match status" value="2"/>
</dbReference>
<feature type="transmembrane region" description="Helical" evidence="9">
    <location>
        <begin position="1342"/>
        <end position="1361"/>
    </location>
</feature>
<feature type="transmembrane region" description="Helical" evidence="9">
    <location>
        <begin position="1080"/>
        <end position="1106"/>
    </location>
</feature>
<feature type="transmembrane region" description="Helical" evidence="9">
    <location>
        <begin position="382"/>
        <end position="407"/>
    </location>
</feature>
<feature type="domain" description="ABC transporter" evidence="10">
    <location>
        <begin position="727"/>
        <end position="953"/>
    </location>
</feature>
<keyword evidence="7 9" id="KW-1133">Transmembrane helix</keyword>
<feature type="transmembrane region" description="Helical" evidence="9">
    <location>
        <begin position="96"/>
        <end position="116"/>
    </location>
</feature>
<dbReference type="Proteomes" id="UP000887458">
    <property type="component" value="Unassembled WGS sequence"/>
</dbReference>
<evidence type="ECO:0000313" key="12">
    <source>
        <dbReference type="EMBL" id="KAH9425414.1"/>
    </source>
</evidence>
<dbReference type="InterPro" id="IPR011527">
    <property type="entry name" value="ABC1_TM_dom"/>
</dbReference>
<feature type="transmembrane region" description="Helical" evidence="9">
    <location>
        <begin position="153"/>
        <end position="181"/>
    </location>
</feature>
<keyword evidence="8 9" id="KW-0472">Membrane</keyword>
<dbReference type="Gene3D" id="3.40.50.300">
    <property type="entry name" value="P-loop containing nucleotide triphosphate hydrolases"/>
    <property type="match status" value="2"/>
</dbReference>
<dbReference type="CDD" id="cd18595">
    <property type="entry name" value="ABC_6TM_MRP1_2_3_6_D1_like"/>
    <property type="match status" value="1"/>
</dbReference>
<dbReference type="InterPro" id="IPR003439">
    <property type="entry name" value="ABC_transporter-like_ATP-bd"/>
</dbReference>
<gene>
    <name evidence="12" type="ORF">DERP_006022</name>
</gene>
<feature type="domain" description="ABC transmembrane type-1" evidence="11">
    <location>
        <begin position="392"/>
        <end position="671"/>
    </location>
</feature>
<feature type="transmembrane region" description="Helical" evidence="9">
    <location>
        <begin position="427"/>
        <end position="447"/>
    </location>
</feature>
<feature type="transmembrane region" description="Helical" evidence="9">
    <location>
        <begin position="267"/>
        <end position="288"/>
    </location>
</feature>
<evidence type="ECO:0000256" key="5">
    <source>
        <dbReference type="ARBA" id="ARBA00022741"/>
    </source>
</evidence>
<name>A0ABQ8JS62_DERPT</name>